<dbReference type="EMBL" id="JAVRFJ010000047">
    <property type="protein sequence ID" value="MDT0573143.1"/>
    <property type="molecule type" value="Genomic_DNA"/>
</dbReference>
<dbReference type="RefSeq" id="WP_311592408.1">
    <property type="nucleotide sequence ID" value="NZ_JAVRFJ010000047.1"/>
</dbReference>
<organism evidence="2 3">
    <name type="scientific">Streptomyces gottesmaniae</name>
    <dbReference type="NCBI Taxonomy" id="3075518"/>
    <lineage>
        <taxon>Bacteria</taxon>
        <taxon>Bacillati</taxon>
        <taxon>Actinomycetota</taxon>
        <taxon>Actinomycetes</taxon>
        <taxon>Kitasatosporales</taxon>
        <taxon>Streptomycetaceae</taxon>
        <taxon>Streptomyces</taxon>
    </lineage>
</organism>
<comment type="caution">
    <text evidence="2">The sequence shown here is derived from an EMBL/GenBank/DDBJ whole genome shotgun (WGS) entry which is preliminary data.</text>
</comment>
<accession>A0ABU2Z969</accession>
<dbReference type="Proteomes" id="UP001180737">
    <property type="component" value="Unassembled WGS sequence"/>
</dbReference>
<proteinExistence type="predicted"/>
<evidence type="ECO:0000313" key="2">
    <source>
        <dbReference type="EMBL" id="MDT0573143.1"/>
    </source>
</evidence>
<name>A0ABU2Z969_9ACTN</name>
<gene>
    <name evidence="2" type="ORF">RM704_37785</name>
</gene>
<evidence type="ECO:0000256" key="1">
    <source>
        <dbReference type="SAM" id="MobiDB-lite"/>
    </source>
</evidence>
<reference evidence="2" key="1">
    <citation type="submission" date="2024-05" db="EMBL/GenBank/DDBJ databases">
        <title>30 novel species of actinomycetes from the DSMZ collection.</title>
        <authorList>
            <person name="Nouioui I."/>
        </authorList>
    </citation>
    <scope>NUCLEOTIDE SEQUENCE</scope>
    <source>
        <strain evidence="2">DSM 3412</strain>
    </source>
</reference>
<feature type="region of interest" description="Disordered" evidence="1">
    <location>
        <begin position="1"/>
        <end position="78"/>
    </location>
</feature>
<evidence type="ECO:0000313" key="3">
    <source>
        <dbReference type="Proteomes" id="UP001180737"/>
    </source>
</evidence>
<feature type="non-terminal residue" evidence="2">
    <location>
        <position position="1"/>
    </location>
</feature>
<protein>
    <submittedName>
        <fullName evidence="2">Uncharacterized protein</fullName>
    </submittedName>
</protein>
<keyword evidence="3" id="KW-1185">Reference proteome</keyword>
<sequence length="78" mass="7887">PEGVSTLGVPAFTEDPEGVSTLGVPAFTEDPEGVSTLGVPAFGGPRGRSWPVPRFPAPLRGPAVGGRPLPGVPRTTRG</sequence>